<evidence type="ECO:0000313" key="2">
    <source>
        <dbReference type="EMBL" id="KIN05681.1"/>
    </source>
</evidence>
<protein>
    <submittedName>
        <fullName evidence="2">Uncharacterized protein</fullName>
    </submittedName>
</protein>
<keyword evidence="3" id="KW-1185">Reference proteome</keyword>
<evidence type="ECO:0000313" key="3">
    <source>
        <dbReference type="Proteomes" id="UP000054321"/>
    </source>
</evidence>
<dbReference type="AlphaFoldDB" id="A0A0C3HBN8"/>
<reference evidence="2 3" key="1">
    <citation type="submission" date="2014-04" db="EMBL/GenBank/DDBJ databases">
        <authorList>
            <consortium name="DOE Joint Genome Institute"/>
            <person name="Kuo A."/>
            <person name="Martino E."/>
            <person name="Perotto S."/>
            <person name="Kohler A."/>
            <person name="Nagy L.G."/>
            <person name="Floudas D."/>
            <person name="Copeland A."/>
            <person name="Barry K.W."/>
            <person name="Cichocki N."/>
            <person name="Veneault-Fourrey C."/>
            <person name="LaButti K."/>
            <person name="Lindquist E.A."/>
            <person name="Lipzen A."/>
            <person name="Lundell T."/>
            <person name="Morin E."/>
            <person name="Murat C."/>
            <person name="Sun H."/>
            <person name="Tunlid A."/>
            <person name="Henrissat B."/>
            <person name="Grigoriev I.V."/>
            <person name="Hibbett D.S."/>
            <person name="Martin F."/>
            <person name="Nordberg H.P."/>
            <person name="Cantor M.N."/>
            <person name="Hua S.X."/>
        </authorList>
    </citation>
    <scope>NUCLEOTIDE SEQUENCE [LARGE SCALE GENOMIC DNA]</scope>
    <source>
        <strain evidence="2 3">Zn</strain>
    </source>
</reference>
<name>A0A0C3HBN8_OIDMZ</name>
<proteinExistence type="predicted"/>
<gene>
    <name evidence="2" type="ORF">OIDMADRAFT_49198</name>
</gene>
<evidence type="ECO:0000256" key="1">
    <source>
        <dbReference type="SAM" id="MobiDB-lite"/>
    </source>
</evidence>
<dbReference type="EMBL" id="KN832871">
    <property type="protein sequence ID" value="KIN05681.1"/>
    <property type="molecule type" value="Genomic_DNA"/>
</dbReference>
<dbReference type="Proteomes" id="UP000054321">
    <property type="component" value="Unassembled WGS sequence"/>
</dbReference>
<accession>A0A0C3HBN8</accession>
<dbReference type="HOGENOM" id="CLU_2004560_0_0_1"/>
<reference evidence="3" key="2">
    <citation type="submission" date="2015-01" db="EMBL/GenBank/DDBJ databases">
        <title>Evolutionary Origins and Diversification of the Mycorrhizal Mutualists.</title>
        <authorList>
            <consortium name="DOE Joint Genome Institute"/>
            <consortium name="Mycorrhizal Genomics Consortium"/>
            <person name="Kohler A."/>
            <person name="Kuo A."/>
            <person name="Nagy L.G."/>
            <person name="Floudas D."/>
            <person name="Copeland A."/>
            <person name="Barry K.W."/>
            <person name="Cichocki N."/>
            <person name="Veneault-Fourrey C."/>
            <person name="LaButti K."/>
            <person name="Lindquist E.A."/>
            <person name="Lipzen A."/>
            <person name="Lundell T."/>
            <person name="Morin E."/>
            <person name="Murat C."/>
            <person name="Riley R."/>
            <person name="Ohm R."/>
            <person name="Sun H."/>
            <person name="Tunlid A."/>
            <person name="Henrissat B."/>
            <person name="Grigoriev I.V."/>
            <person name="Hibbett D.S."/>
            <person name="Martin F."/>
        </authorList>
    </citation>
    <scope>NUCLEOTIDE SEQUENCE [LARGE SCALE GENOMIC DNA]</scope>
    <source>
        <strain evidence="3">Zn</strain>
    </source>
</reference>
<feature type="region of interest" description="Disordered" evidence="1">
    <location>
        <begin position="23"/>
        <end position="47"/>
    </location>
</feature>
<organism evidence="2 3">
    <name type="scientific">Oidiodendron maius (strain Zn)</name>
    <dbReference type="NCBI Taxonomy" id="913774"/>
    <lineage>
        <taxon>Eukaryota</taxon>
        <taxon>Fungi</taxon>
        <taxon>Dikarya</taxon>
        <taxon>Ascomycota</taxon>
        <taxon>Pezizomycotina</taxon>
        <taxon>Leotiomycetes</taxon>
        <taxon>Leotiomycetes incertae sedis</taxon>
        <taxon>Myxotrichaceae</taxon>
        <taxon>Oidiodendron</taxon>
    </lineage>
</organism>
<sequence length="124" mass="13385">MNSSSWPLGVALEARAASRLLAQEAASSPRTEEEAATPKRSHQTWGCCLPTGAGNRTPGGLWAMDGRFGQSTMEHELLSDAQGIPPSVVRKPCLLAHATKNPLYTNCGDRTDTYIHPRALRESL</sequence>
<dbReference type="InParanoid" id="A0A0C3HBN8"/>